<protein>
    <recommendedName>
        <fullName evidence="2">SbsA Ig-like domain-containing protein</fullName>
    </recommendedName>
</protein>
<dbReference type="Proteomes" id="UP000562027">
    <property type="component" value="Unassembled WGS sequence"/>
</dbReference>
<dbReference type="Gene3D" id="2.60.40.1220">
    <property type="match status" value="2"/>
</dbReference>
<accession>A0A840L673</accession>
<evidence type="ECO:0000259" key="2">
    <source>
        <dbReference type="Pfam" id="PF13205"/>
    </source>
</evidence>
<dbReference type="InterPro" id="IPR014755">
    <property type="entry name" value="Cu-Rt/internalin_Ig-like"/>
</dbReference>
<evidence type="ECO:0000313" key="3">
    <source>
        <dbReference type="EMBL" id="MBB4843291.1"/>
    </source>
</evidence>
<dbReference type="PANTHER" id="PTHR46580">
    <property type="entry name" value="SENSOR KINASE-RELATED"/>
    <property type="match status" value="1"/>
</dbReference>
<evidence type="ECO:0000256" key="1">
    <source>
        <dbReference type="ARBA" id="ARBA00022729"/>
    </source>
</evidence>
<feature type="domain" description="SbsA Ig-like" evidence="2">
    <location>
        <begin position="257"/>
        <end position="336"/>
    </location>
</feature>
<dbReference type="InterPro" id="IPR032812">
    <property type="entry name" value="SbsA_Ig"/>
</dbReference>
<dbReference type="InterPro" id="IPR013517">
    <property type="entry name" value="FG-GAP"/>
</dbReference>
<dbReference type="EMBL" id="JACHLP010000003">
    <property type="protein sequence ID" value="MBB4843291.1"/>
    <property type="molecule type" value="Genomic_DNA"/>
</dbReference>
<name>A0A840L673_9BURK</name>
<dbReference type="Gene3D" id="2.40.360.20">
    <property type="match status" value="1"/>
</dbReference>
<dbReference type="RefSeq" id="WP_184298409.1">
    <property type="nucleotide sequence ID" value="NZ_JACHLP010000003.1"/>
</dbReference>
<organism evidence="3 4">
    <name type="scientific">Roseateles oligotrophus</name>
    <dbReference type="NCBI Taxonomy" id="1769250"/>
    <lineage>
        <taxon>Bacteria</taxon>
        <taxon>Pseudomonadati</taxon>
        <taxon>Pseudomonadota</taxon>
        <taxon>Betaproteobacteria</taxon>
        <taxon>Burkholderiales</taxon>
        <taxon>Sphaerotilaceae</taxon>
        <taxon>Roseateles</taxon>
    </lineage>
</organism>
<sequence>MLVSLVACGGGGGGGGGGSTPEPALPANPDLSARNYLPTTPGARWIYQASDSTALVINRITGSRSVAGGTGAIMQSTDPKEGETVLLEDKDGVRQFPGNNADPLSLAGGPIQLLRYPLRVGDSFLTLDKNIGAVIDFDGDGVLDAISIRAETQVIGLESIDTPAGRLADCLHTRTSGTVTVQSSILKRAIVVNSVTDDWRAPGVGQVRSETTVSSEGVTQKSNQTVTAYGVGSLRSEYMAPSATAPGLGTGQPLGPGASVDIAFSEAMDSSTLATALTVLDAKGQAVAGSITVGERSIKFLPSSPWQSGTYVAKLGTQAQDVVGNALAAAQQWSFSVDATAPTLLASSPIEGAVDVPLASAIALTFSEPVDPASANTDNIRVYATSAHQALSDLTVSGAQITLRLAKPLPRGSKVSVEFSQLKDLAGNALAYQRLSFTADPGRFGPALRLTPSAAMTKVGEYVAAGDLNGDGRIDVVASTRNFDTAWRYGVEVFYQQVDGSLAKGVPIHLNGNCEIAGLAIGDVSADGRPDLVVNRGNCGLAILTQSALGTLQMDSTIENPALAGAAVKLADMNGDGRLDIVSVGGADNLLLVWLNNAGTWVLNDSVSVPVRYTGGLDLVVGDLNGDSRADVAVFGASLESFVAAVLFYQGADAHLAAPVLLRPGGLNETAQSLAIGDINGDGRADLVLYFRASGLAFMHQGSNGLLGEAQPMGDGSQPLLLADINGDGRLDMVMGGLFTDAITTRLQASDGSFTAAASYPAKFKGFSAYSGVLAVGDVNGDGRPDVIFADEVFLQRPVPLMAEAVKPGPGIAATLTQGIRAIVRAAVAAQTKR</sequence>
<dbReference type="Pfam" id="PF13205">
    <property type="entry name" value="Big_5"/>
    <property type="match status" value="2"/>
</dbReference>
<gene>
    <name evidence="3" type="ORF">HNP55_001810</name>
</gene>
<proteinExistence type="predicted"/>
<keyword evidence="1" id="KW-0732">Signal</keyword>
<feature type="domain" description="SbsA Ig-like" evidence="2">
    <location>
        <begin position="338"/>
        <end position="438"/>
    </location>
</feature>
<reference evidence="3 4" key="1">
    <citation type="submission" date="2020-08" db="EMBL/GenBank/DDBJ databases">
        <title>Functional genomics of gut bacteria from endangered species of beetles.</title>
        <authorList>
            <person name="Carlos-Shanley C."/>
        </authorList>
    </citation>
    <scope>NUCLEOTIDE SEQUENCE [LARGE SCALE GENOMIC DNA]</scope>
    <source>
        <strain evidence="3 4">S00239</strain>
    </source>
</reference>
<comment type="caution">
    <text evidence="3">The sequence shown here is derived from an EMBL/GenBank/DDBJ whole genome shotgun (WGS) entry which is preliminary data.</text>
</comment>
<dbReference type="Pfam" id="PF13517">
    <property type="entry name" value="FG-GAP_3"/>
    <property type="match status" value="3"/>
</dbReference>
<dbReference type="InterPro" id="IPR028994">
    <property type="entry name" value="Integrin_alpha_N"/>
</dbReference>
<evidence type="ECO:0000313" key="4">
    <source>
        <dbReference type="Proteomes" id="UP000562027"/>
    </source>
</evidence>
<dbReference type="AlphaFoldDB" id="A0A840L673"/>
<keyword evidence="4" id="KW-1185">Reference proteome</keyword>
<dbReference type="Gene3D" id="2.130.10.130">
    <property type="entry name" value="Integrin alpha, N-terminal"/>
    <property type="match status" value="2"/>
</dbReference>
<dbReference type="SUPFAM" id="SSF69318">
    <property type="entry name" value="Integrin alpha N-terminal domain"/>
    <property type="match status" value="2"/>
</dbReference>